<keyword evidence="10" id="KW-1185">Reference proteome</keyword>
<comment type="function">
    <text evidence="7">Involved in DNA repair and RecF pathway recombination.</text>
</comment>
<dbReference type="Pfam" id="PF02565">
    <property type="entry name" value="RecO_C"/>
    <property type="match status" value="1"/>
</dbReference>
<dbReference type="KEGG" id="aaut:ACETAC_07990"/>
<dbReference type="HAMAP" id="MF_00201">
    <property type="entry name" value="RecO"/>
    <property type="match status" value="1"/>
</dbReference>
<evidence type="ECO:0000256" key="3">
    <source>
        <dbReference type="ARBA" id="ARBA00022763"/>
    </source>
</evidence>
<dbReference type="Gene3D" id="1.20.1440.120">
    <property type="entry name" value="Recombination protein O, C-terminal domain"/>
    <property type="match status" value="1"/>
</dbReference>
<evidence type="ECO:0000313" key="9">
    <source>
        <dbReference type="EMBL" id="QSZ26818.1"/>
    </source>
</evidence>
<evidence type="ECO:0000256" key="6">
    <source>
        <dbReference type="ARBA" id="ARBA00033409"/>
    </source>
</evidence>
<evidence type="ECO:0000256" key="7">
    <source>
        <dbReference type="HAMAP-Rule" id="MF_00201"/>
    </source>
</evidence>
<dbReference type="Pfam" id="PF11967">
    <property type="entry name" value="RecO_N"/>
    <property type="match status" value="1"/>
</dbReference>
<dbReference type="AlphaFoldDB" id="A0A975AUS6"/>
<dbReference type="InterPro" id="IPR022572">
    <property type="entry name" value="DNA_rep/recomb_RecO_N"/>
</dbReference>
<evidence type="ECO:0000256" key="2">
    <source>
        <dbReference type="ARBA" id="ARBA00021310"/>
    </source>
</evidence>
<keyword evidence="5 7" id="KW-0234">DNA repair</keyword>
<dbReference type="PANTHER" id="PTHR33991">
    <property type="entry name" value="DNA REPAIR PROTEIN RECO"/>
    <property type="match status" value="1"/>
</dbReference>
<accession>A0A975AUS6</accession>
<dbReference type="PANTHER" id="PTHR33991:SF1">
    <property type="entry name" value="DNA REPAIR PROTEIN RECO"/>
    <property type="match status" value="1"/>
</dbReference>
<keyword evidence="3 7" id="KW-0227">DNA damage</keyword>
<comment type="similarity">
    <text evidence="1 7">Belongs to the RecO family.</text>
</comment>
<dbReference type="SUPFAM" id="SSF50249">
    <property type="entry name" value="Nucleic acid-binding proteins"/>
    <property type="match status" value="1"/>
</dbReference>
<sequence length="248" mass="28589">MSFLKTEAIVLKSNLIGETDKIVTLLTKRKGKLQAVAKGARRVKSSMLAATYPLSMGNYVLFEGQNYYYIDQWELIHSFVCFEGNLLNLSYATFFTDLVYKVLQNEQECLNIYNLLKYSLLILEKGKIPPEIIMLVYVLKFVSFMGYMPELNKCSSCGNTEKLTYFSFLMGGVVCNKCKDKCSDAFYIKENSLNTFRYLLKNGFNNLERVKISGFITEELDKIISGYIKVHFEKAFETKTFLDKIKNM</sequence>
<evidence type="ECO:0000259" key="8">
    <source>
        <dbReference type="Pfam" id="PF11967"/>
    </source>
</evidence>
<dbReference type="RefSeq" id="WP_284679505.1">
    <property type="nucleotide sequence ID" value="NZ_CP060096.1"/>
</dbReference>
<keyword evidence="4 7" id="KW-0233">DNA recombination</keyword>
<dbReference type="SUPFAM" id="SSF57863">
    <property type="entry name" value="ArfGap/RecO-like zinc finger"/>
    <property type="match status" value="1"/>
</dbReference>
<organism evidence="9 10">
    <name type="scientific">Aceticella autotrophica</name>
    <dbReference type="NCBI Taxonomy" id="2755338"/>
    <lineage>
        <taxon>Bacteria</taxon>
        <taxon>Bacillati</taxon>
        <taxon>Bacillota</taxon>
        <taxon>Clostridia</taxon>
        <taxon>Thermoanaerobacterales</taxon>
        <taxon>Thermoanaerobacteraceae</taxon>
        <taxon>Aceticella</taxon>
    </lineage>
</organism>
<proteinExistence type="inferred from homology"/>
<dbReference type="GO" id="GO:0006310">
    <property type="term" value="P:DNA recombination"/>
    <property type="evidence" value="ECO:0007669"/>
    <property type="project" value="UniProtKB-UniRule"/>
</dbReference>
<dbReference type="InterPro" id="IPR037278">
    <property type="entry name" value="ARFGAP/RecO"/>
</dbReference>
<dbReference type="GO" id="GO:0006302">
    <property type="term" value="P:double-strand break repair"/>
    <property type="evidence" value="ECO:0007669"/>
    <property type="project" value="TreeGrafter"/>
</dbReference>
<name>A0A975AUS6_9THEO</name>
<dbReference type="Gene3D" id="2.40.50.140">
    <property type="entry name" value="Nucleic acid-binding proteins"/>
    <property type="match status" value="1"/>
</dbReference>
<dbReference type="GO" id="GO:0043590">
    <property type="term" value="C:bacterial nucleoid"/>
    <property type="evidence" value="ECO:0007669"/>
    <property type="project" value="TreeGrafter"/>
</dbReference>
<evidence type="ECO:0000256" key="5">
    <source>
        <dbReference type="ARBA" id="ARBA00023204"/>
    </source>
</evidence>
<dbReference type="InterPro" id="IPR042242">
    <property type="entry name" value="RecO_C"/>
</dbReference>
<evidence type="ECO:0000256" key="1">
    <source>
        <dbReference type="ARBA" id="ARBA00007452"/>
    </source>
</evidence>
<dbReference type="NCBIfam" id="TIGR00613">
    <property type="entry name" value="reco"/>
    <property type="match status" value="1"/>
</dbReference>
<protein>
    <recommendedName>
        <fullName evidence="2 7">DNA repair protein RecO</fullName>
    </recommendedName>
    <alternativeName>
        <fullName evidence="6 7">Recombination protein O</fullName>
    </alternativeName>
</protein>
<dbReference type="Proteomes" id="UP000671913">
    <property type="component" value="Chromosome"/>
</dbReference>
<reference evidence="9" key="1">
    <citation type="submission" date="2020-08" db="EMBL/GenBank/DDBJ databases">
        <title>Genomic insights into the carbon and energy metabolism of the first obligate autotrophic acetogenic bacterium Aceticella autotrophica gen. nov., sp. nov.</title>
        <authorList>
            <person name="Toshchakov S.V."/>
            <person name="Elcheninov A.G."/>
            <person name="Kublanov I.V."/>
            <person name="Frolov E.N."/>
            <person name="Lebedinsky A.V."/>
        </authorList>
    </citation>
    <scope>NUCLEOTIDE SEQUENCE</scope>
    <source>
        <strain evidence="9">3443-3Ac</strain>
    </source>
</reference>
<evidence type="ECO:0000256" key="4">
    <source>
        <dbReference type="ARBA" id="ARBA00023172"/>
    </source>
</evidence>
<dbReference type="EMBL" id="CP060096">
    <property type="protein sequence ID" value="QSZ26818.1"/>
    <property type="molecule type" value="Genomic_DNA"/>
</dbReference>
<evidence type="ECO:0000313" key="10">
    <source>
        <dbReference type="Proteomes" id="UP000671913"/>
    </source>
</evidence>
<dbReference type="InterPro" id="IPR012340">
    <property type="entry name" value="NA-bd_OB-fold"/>
</dbReference>
<dbReference type="InterPro" id="IPR003717">
    <property type="entry name" value="RecO"/>
</dbReference>
<gene>
    <name evidence="7 9" type="primary">recO</name>
    <name evidence="9" type="ORF">ACETAC_07990</name>
</gene>
<feature type="domain" description="DNA replication/recombination mediator RecO N-terminal" evidence="8">
    <location>
        <begin position="1"/>
        <end position="79"/>
    </location>
</feature>